<sequence>MRTTDFSAAPPQARGEAMFIGATHYSGPRSLLSLARPWLRMVRTMKRMDGYRWHKVYLQGPFTLGTIAVFADREALMRFARTSAHRDLMCWMTDRGDRNGTAGFIRIFDAQPGGYSNGEWRAEGREMAHIEEFTPIGREESGPPVHRKAKRS</sequence>
<evidence type="ECO:0000313" key="1">
    <source>
        <dbReference type="EMBL" id="OPC82011.1"/>
    </source>
</evidence>
<dbReference type="Proteomes" id="UP000190037">
    <property type="component" value="Unassembled WGS sequence"/>
</dbReference>
<gene>
    <name evidence="1" type="ORF">B4N89_14640</name>
</gene>
<protein>
    <submittedName>
        <fullName evidence="1">DUF4188 domain-containing protein</fullName>
    </submittedName>
</protein>
<name>A0A1T3NZB3_9ACTN</name>
<keyword evidence="2" id="KW-1185">Reference proteome</keyword>
<dbReference type="RefSeq" id="WP_078976285.1">
    <property type="nucleotide sequence ID" value="NZ_MWQN01000001.1"/>
</dbReference>
<dbReference type="STRING" id="159449.B4N89_14640"/>
<dbReference type="OrthoDB" id="4804830at2"/>
<comment type="caution">
    <text evidence="1">The sequence shown here is derived from an EMBL/GenBank/DDBJ whole genome shotgun (WGS) entry which is preliminary data.</text>
</comment>
<organism evidence="1 2">
    <name type="scientific">Embleya scabrispora</name>
    <dbReference type="NCBI Taxonomy" id="159449"/>
    <lineage>
        <taxon>Bacteria</taxon>
        <taxon>Bacillati</taxon>
        <taxon>Actinomycetota</taxon>
        <taxon>Actinomycetes</taxon>
        <taxon>Kitasatosporales</taxon>
        <taxon>Streptomycetaceae</taxon>
        <taxon>Embleya</taxon>
    </lineage>
</organism>
<accession>A0A1T3NZB3</accession>
<evidence type="ECO:0000313" key="2">
    <source>
        <dbReference type="Proteomes" id="UP000190037"/>
    </source>
</evidence>
<dbReference type="EMBL" id="MWQN01000001">
    <property type="protein sequence ID" value="OPC82011.1"/>
    <property type="molecule type" value="Genomic_DNA"/>
</dbReference>
<dbReference type="AlphaFoldDB" id="A0A1T3NZB3"/>
<proteinExistence type="predicted"/>
<reference evidence="1 2" key="1">
    <citation type="submission" date="2017-03" db="EMBL/GenBank/DDBJ databases">
        <title>Draft genome sequence of Streptomyces scabrisporus NF3, endophyte isolated from Amphipterygium adstringens.</title>
        <authorList>
            <person name="Vazquez M."/>
            <person name="Ceapa C.D."/>
            <person name="Rodriguez Luna D."/>
            <person name="Sanchez Esquivel S."/>
        </authorList>
    </citation>
    <scope>NUCLEOTIDE SEQUENCE [LARGE SCALE GENOMIC DNA]</scope>
    <source>
        <strain evidence="1 2">NF3</strain>
    </source>
</reference>